<feature type="non-terminal residue" evidence="2">
    <location>
        <position position="1"/>
    </location>
</feature>
<dbReference type="Pfam" id="PF00188">
    <property type="entry name" value="CAP"/>
    <property type="match status" value="1"/>
</dbReference>
<dbReference type="PANTHER" id="PTHR10334">
    <property type="entry name" value="CYSTEINE-RICH SECRETORY PROTEIN-RELATED"/>
    <property type="match status" value="1"/>
</dbReference>
<dbReference type="Proteomes" id="UP000678393">
    <property type="component" value="Unassembled WGS sequence"/>
</dbReference>
<dbReference type="SMART" id="SM00198">
    <property type="entry name" value="SCP"/>
    <property type="match status" value="1"/>
</dbReference>
<dbReference type="SUPFAM" id="SSF55797">
    <property type="entry name" value="PR-1-like"/>
    <property type="match status" value="1"/>
</dbReference>
<dbReference type="InterPro" id="IPR014044">
    <property type="entry name" value="CAP_dom"/>
</dbReference>
<accession>A0A8S4A4C3</accession>
<dbReference type="InterPro" id="IPR001283">
    <property type="entry name" value="CRISP-related"/>
</dbReference>
<sequence length="124" mass="14031">EMMEMAQKWADELAQTQDLAHSGYKLRGVRIGENIAMKWTSNNAVYKPQEVCDQWYSEVRNHQFGVEPTVLTAGHFTQMVWRNSTEIGVGRSQAKDGRSIVVVNYYPPGNVIGEFTVNVLPPDD</sequence>
<reference evidence="2" key="1">
    <citation type="submission" date="2021-04" db="EMBL/GenBank/DDBJ databases">
        <authorList>
            <consortium name="Molecular Ecology Group"/>
        </authorList>
    </citation>
    <scope>NUCLEOTIDE SEQUENCE</scope>
</reference>
<proteinExistence type="predicted"/>
<dbReference type="Gene3D" id="3.40.33.10">
    <property type="entry name" value="CAP"/>
    <property type="match status" value="1"/>
</dbReference>
<keyword evidence="3" id="KW-1185">Reference proteome</keyword>
<dbReference type="InterPro" id="IPR018244">
    <property type="entry name" value="Allrgn_V5/Tpx1_CS"/>
</dbReference>
<dbReference type="EMBL" id="CAJHNH020007957">
    <property type="protein sequence ID" value="CAG5135158.1"/>
    <property type="molecule type" value="Genomic_DNA"/>
</dbReference>
<dbReference type="AlphaFoldDB" id="A0A8S4A4C3"/>
<feature type="domain" description="SCP" evidence="1">
    <location>
        <begin position="2"/>
        <end position="113"/>
    </location>
</feature>
<protein>
    <recommendedName>
        <fullName evidence="1">SCP domain-containing protein</fullName>
    </recommendedName>
</protein>
<dbReference type="PRINTS" id="PR00837">
    <property type="entry name" value="V5TPXLIKE"/>
</dbReference>
<dbReference type="GO" id="GO:0005576">
    <property type="term" value="C:extracellular region"/>
    <property type="evidence" value="ECO:0007669"/>
    <property type="project" value="InterPro"/>
</dbReference>
<evidence type="ECO:0000259" key="1">
    <source>
        <dbReference type="SMART" id="SM00198"/>
    </source>
</evidence>
<dbReference type="InterPro" id="IPR035940">
    <property type="entry name" value="CAP_sf"/>
</dbReference>
<gene>
    <name evidence="2" type="ORF">CUNI_LOCUS20716</name>
</gene>
<dbReference type="InterPro" id="IPR034113">
    <property type="entry name" value="SCP_GAPR1-like"/>
</dbReference>
<name>A0A8S4A4C3_9EUPU</name>
<evidence type="ECO:0000313" key="2">
    <source>
        <dbReference type="EMBL" id="CAG5135158.1"/>
    </source>
</evidence>
<dbReference type="PROSITE" id="PS01009">
    <property type="entry name" value="CRISP_1"/>
    <property type="match status" value="1"/>
</dbReference>
<comment type="caution">
    <text evidence="2">The sequence shown here is derived from an EMBL/GenBank/DDBJ whole genome shotgun (WGS) entry which is preliminary data.</text>
</comment>
<dbReference type="OrthoDB" id="337038at2759"/>
<organism evidence="2 3">
    <name type="scientific">Candidula unifasciata</name>
    <dbReference type="NCBI Taxonomy" id="100452"/>
    <lineage>
        <taxon>Eukaryota</taxon>
        <taxon>Metazoa</taxon>
        <taxon>Spiralia</taxon>
        <taxon>Lophotrochozoa</taxon>
        <taxon>Mollusca</taxon>
        <taxon>Gastropoda</taxon>
        <taxon>Heterobranchia</taxon>
        <taxon>Euthyneura</taxon>
        <taxon>Panpulmonata</taxon>
        <taxon>Eupulmonata</taxon>
        <taxon>Stylommatophora</taxon>
        <taxon>Helicina</taxon>
        <taxon>Helicoidea</taxon>
        <taxon>Geomitridae</taxon>
        <taxon>Candidula</taxon>
    </lineage>
</organism>
<evidence type="ECO:0000313" key="3">
    <source>
        <dbReference type="Proteomes" id="UP000678393"/>
    </source>
</evidence>
<dbReference type="CDD" id="cd05382">
    <property type="entry name" value="CAP_GAPR1-like"/>
    <property type="match status" value="1"/>
</dbReference>